<comment type="caution">
    <text evidence="2">The sequence shown here is derived from an EMBL/GenBank/DDBJ whole genome shotgun (WGS) entry which is preliminary data.</text>
</comment>
<keyword evidence="3" id="KW-1185">Reference proteome</keyword>
<accession>A0A1L9P1S4</accession>
<feature type="transmembrane region" description="Helical" evidence="1">
    <location>
        <begin position="247"/>
        <end position="276"/>
    </location>
</feature>
<evidence type="ECO:0000313" key="3">
    <source>
        <dbReference type="Proteomes" id="UP000184514"/>
    </source>
</evidence>
<keyword evidence="1" id="KW-1133">Transmembrane helix</keyword>
<keyword evidence="1" id="KW-0812">Transmembrane</keyword>
<evidence type="ECO:0000256" key="1">
    <source>
        <dbReference type="SAM" id="Phobius"/>
    </source>
</evidence>
<dbReference type="EMBL" id="MLCB01000022">
    <property type="protein sequence ID" value="OJI95442.1"/>
    <property type="molecule type" value="Genomic_DNA"/>
</dbReference>
<name>A0A1L9P1S4_9RHOB</name>
<dbReference type="RefSeq" id="WP_245812206.1">
    <property type="nucleotide sequence ID" value="NZ_MLCB01000022.1"/>
</dbReference>
<organism evidence="2 3">
    <name type="scientific">Planktotalea frisia</name>
    <dbReference type="NCBI Taxonomy" id="696762"/>
    <lineage>
        <taxon>Bacteria</taxon>
        <taxon>Pseudomonadati</taxon>
        <taxon>Pseudomonadota</taxon>
        <taxon>Alphaproteobacteria</taxon>
        <taxon>Rhodobacterales</taxon>
        <taxon>Paracoccaceae</taxon>
        <taxon>Planktotalea</taxon>
    </lineage>
</organism>
<dbReference type="InterPro" id="IPR032809">
    <property type="entry name" value="Put_HupE_UreJ"/>
</dbReference>
<dbReference type="Pfam" id="PF13795">
    <property type="entry name" value="HupE_UreJ_2"/>
    <property type="match status" value="1"/>
</dbReference>
<feature type="transmembrane region" description="Helical" evidence="1">
    <location>
        <begin position="288"/>
        <end position="308"/>
    </location>
</feature>
<protein>
    <recommendedName>
        <fullName evidence="4">HupE / UreJ protein</fullName>
    </recommendedName>
</protein>
<evidence type="ECO:0000313" key="2">
    <source>
        <dbReference type="EMBL" id="OJI95442.1"/>
    </source>
</evidence>
<gene>
    <name evidence="2" type="ORF">PFRI_03110</name>
</gene>
<evidence type="ECO:0008006" key="4">
    <source>
        <dbReference type="Google" id="ProtNLM"/>
    </source>
</evidence>
<keyword evidence="1" id="KW-0472">Membrane</keyword>
<reference evidence="2 3" key="1">
    <citation type="submission" date="2016-10" db="EMBL/GenBank/DDBJ databases">
        <title>Genome sequence of Planktotalea frisia SH6-1.</title>
        <authorList>
            <person name="Poehlein A."/>
            <person name="Bakenhus I."/>
            <person name="Voget S."/>
            <person name="Brinkhoff T."/>
            <person name="Simon M."/>
        </authorList>
    </citation>
    <scope>NUCLEOTIDE SEQUENCE [LARGE SCALE GENOMIC DNA]</scope>
    <source>
        <strain evidence="2 3">SH6-1</strain>
    </source>
</reference>
<feature type="transmembrane region" description="Helical" evidence="1">
    <location>
        <begin position="217"/>
        <end position="235"/>
    </location>
</feature>
<sequence length="380" mass="40845">MSAFYNVKNMLVQMLAVSTLLLITMTSARGHEVGATVGDLSVEKGEAIFSLRITLESFLAGIDLDSAEDTDDVPQAADYDALRALSAAELDERMRAFAPQMLGALTLNVDGDAIPMQISSLDIPEIGDVELPRTSQLELRASVSGEPSTMQLTWPDGYGSLLLRQIGPENPFTGYIAGGETSPEILIAGGEARGFFSVFAQYIPVGFDHILPKGLDHILFVLGLFFFSTALRPLLIQVTSFTLAHTVTLALGALGIVTIPGSIVEPIIAASIVYVAIENVFSKQMNPWRPVIIFIFGLLHGLGFASVLGEFGLPAGQFVAALIGFNVGVELGQLTVIALAFLAVGYWFGSKDWYRQRIAIPASLIIAAVGAYWFVERVFL</sequence>
<proteinExistence type="predicted"/>
<dbReference type="AlphaFoldDB" id="A0A1L9P1S4"/>
<feature type="transmembrane region" description="Helical" evidence="1">
    <location>
        <begin position="354"/>
        <end position="375"/>
    </location>
</feature>
<dbReference type="Proteomes" id="UP000184514">
    <property type="component" value="Unassembled WGS sequence"/>
</dbReference>
<feature type="transmembrane region" description="Helical" evidence="1">
    <location>
        <begin position="320"/>
        <end position="348"/>
    </location>
</feature>
<dbReference type="STRING" id="696762.PFRI_03110"/>